<dbReference type="AlphaFoldDB" id="H6N5R1"/>
<reference evidence="1 2" key="1">
    <citation type="journal article" date="2012" name="J. Bacteriol.">
        <title>Complete genome sequence of Mycoplasma haemocanis strain Illinois.</title>
        <authorList>
            <person name="do Nascimento N.C."/>
            <person name="Guimaraes A.M."/>
            <person name="Santos A.P."/>
            <person name="Sanmiguel P.J."/>
            <person name="Messick J.B."/>
        </authorList>
    </citation>
    <scope>NUCLEOTIDE SEQUENCE [LARGE SCALE GENOMIC DNA]</scope>
    <source>
        <strain evidence="1 2">Illinois</strain>
    </source>
</reference>
<evidence type="ECO:0000313" key="2">
    <source>
        <dbReference type="Proteomes" id="UP000009135"/>
    </source>
</evidence>
<sequence>MTFATKLATLGSVAIGTTGTGIGGIYYSSLETIGNKLKGKILKNYDDFKSTWEHKYKQLPDNNETLSEDLKKIKTAKSSKDLFLYCQKNYSSTYKRIFSKKGDDLILQETEKWCTQIFKDQLSVVASVGNNGKVLAVDSDTDAAEFKENYKKLKDHNSSEGQLPKKLQDLAPNANTEADSKWKSLQSYCKEIQKKYLTTETLEDFKIAKKYCIKAGT</sequence>
<protein>
    <submittedName>
        <fullName evidence="1">Uncharacterized protein</fullName>
    </submittedName>
</protein>
<dbReference type="OrthoDB" id="9825776at2"/>
<accession>H6N5R1</accession>
<dbReference type="KEGG" id="mhe:MHC_00775"/>
<evidence type="ECO:0000313" key="1">
    <source>
        <dbReference type="EMBL" id="AEW45021.1"/>
    </source>
</evidence>
<dbReference type="Proteomes" id="UP000009135">
    <property type="component" value="Chromosome"/>
</dbReference>
<dbReference type="HOGENOM" id="CLU_087258_1_0_14"/>
<dbReference type="EMBL" id="CP003199">
    <property type="protein sequence ID" value="AEW45021.1"/>
    <property type="molecule type" value="Genomic_DNA"/>
</dbReference>
<proteinExistence type="predicted"/>
<dbReference type="STRING" id="1111676.MHC_00775"/>
<name>H6N5R1_MYCHN</name>
<gene>
    <name evidence="1" type="ordered locus">MHC_00775</name>
</gene>
<keyword evidence="2" id="KW-1185">Reference proteome</keyword>
<organism evidence="1 2">
    <name type="scientific">Mycoplasma haemocanis (strain Illinois)</name>
    <dbReference type="NCBI Taxonomy" id="1111676"/>
    <lineage>
        <taxon>Bacteria</taxon>
        <taxon>Bacillati</taxon>
        <taxon>Mycoplasmatota</taxon>
        <taxon>Mollicutes</taxon>
        <taxon>Mycoplasmataceae</taxon>
        <taxon>Mycoplasma</taxon>
    </lineage>
</organism>